<keyword evidence="6 12" id="KW-0067">ATP-binding</keyword>
<keyword evidence="3" id="KW-1003">Cell membrane</keyword>
<comment type="subcellular location">
    <subcellularLocation>
        <location evidence="1">Cell membrane</location>
        <topology evidence="1">Multi-pass membrane protein</topology>
    </subcellularLocation>
</comment>
<sequence length="578" mass="65119">MFKTFFPYFGQYKKYAILTPILVIIEVFMNIAIPYLMSLLIDRGILGYSKDQILKIGIILIIATLISLFSGITSGITATRASAGLAKNLRFNMFKNICNFSFRNLDEFKKGSIVTRMSTDVQYVQMAMQMSTRIAVRAPLTLLFAFIMSFRLQSHLAIYFVLIIPIISLGMAYITRRAYPIFQRVFKITDDLNTMVSENLLGIRVVKSYVREDKERENFNHISQKMFRNYRLVSRLIALSGPLMQFSTYLMSLIIAWLGSHFIVRGTMSTGALTSMITYSIQIQISLLILSMVIVQLTIAKNASQRIMEVINTSSDILNPIEPIKEVVDGSVEFKNVNFSYNDDPNKLVLKDINLKISSGDYVGIIGPTGSSKSTLVQLIPRLYDVYSGSVLVGGIDVKEYDLKSLRDEVSFVLQHNVLFSGTLRENLKWADENLNDEKMLKALKVSNALDFINAKDGLDTIVERGGTNFSGGQKQRLCIARAILKNPKVLIMDDCTSALDNSTESSIINSINTLNPHLTKILISQRVNSLKNCDYIIVLNEGKIENIGSHENLIKSSEIYREIYESQQKGGDFDVKE</sequence>
<dbReference type="GO" id="GO:0005524">
    <property type="term" value="F:ATP binding"/>
    <property type="evidence" value="ECO:0007669"/>
    <property type="project" value="UniProtKB-KW"/>
</dbReference>
<evidence type="ECO:0000256" key="9">
    <source>
        <dbReference type="SAM" id="Phobius"/>
    </source>
</evidence>
<dbReference type="Pfam" id="PF00664">
    <property type="entry name" value="ABC_membrane"/>
    <property type="match status" value="1"/>
</dbReference>
<evidence type="ECO:0000256" key="3">
    <source>
        <dbReference type="ARBA" id="ARBA00022475"/>
    </source>
</evidence>
<evidence type="ECO:0000313" key="12">
    <source>
        <dbReference type="EMBL" id="SUB56331.1"/>
    </source>
</evidence>
<dbReference type="Proteomes" id="UP000255517">
    <property type="component" value="Unassembled WGS sequence"/>
</dbReference>
<evidence type="ECO:0000256" key="7">
    <source>
        <dbReference type="ARBA" id="ARBA00022989"/>
    </source>
</evidence>
<dbReference type="FunFam" id="3.40.50.300:FF:000221">
    <property type="entry name" value="Multidrug ABC transporter ATP-binding protein"/>
    <property type="match status" value="1"/>
</dbReference>
<keyword evidence="2" id="KW-0813">Transport</keyword>
<dbReference type="PANTHER" id="PTHR43394">
    <property type="entry name" value="ATP-DEPENDENT PERMEASE MDL1, MITOCHONDRIAL"/>
    <property type="match status" value="1"/>
</dbReference>
<dbReference type="SUPFAM" id="SSF90123">
    <property type="entry name" value="ABC transporter transmembrane region"/>
    <property type="match status" value="1"/>
</dbReference>
<dbReference type="RefSeq" id="WP_019034226.1">
    <property type="nucleotide sequence ID" value="NZ_UGSZ01000001.1"/>
</dbReference>
<feature type="transmembrane region" description="Helical" evidence="9">
    <location>
        <begin position="21"/>
        <end position="41"/>
    </location>
</feature>
<dbReference type="CDD" id="cd18548">
    <property type="entry name" value="ABC_6TM_Tm287_like"/>
    <property type="match status" value="1"/>
</dbReference>
<keyword evidence="4 9" id="KW-0812">Transmembrane</keyword>
<dbReference type="AlphaFoldDB" id="A0A379C2N4"/>
<dbReference type="InterPro" id="IPR011527">
    <property type="entry name" value="ABC1_TM_dom"/>
</dbReference>
<organism evidence="12 13">
    <name type="scientific">Peptoniphilus lacrimalis</name>
    <dbReference type="NCBI Taxonomy" id="33031"/>
    <lineage>
        <taxon>Bacteria</taxon>
        <taxon>Bacillati</taxon>
        <taxon>Bacillota</taxon>
        <taxon>Tissierellia</taxon>
        <taxon>Tissierellales</taxon>
        <taxon>Peptoniphilaceae</taxon>
        <taxon>Peptoniphilus</taxon>
    </lineage>
</organism>
<evidence type="ECO:0000256" key="1">
    <source>
        <dbReference type="ARBA" id="ARBA00004651"/>
    </source>
</evidence>
<dbReference type="InterPro" id="IPR027417">
    <property type="entry name" value="P-loop_NTPase"/>
</dbReference>
<dbReference type="InterPro" id="IPR039421">
    <property type="entry name" value="Type_1_exporter"/>
</dbReference>
<dbReference type="InterPro" id="IPR003439">
    <property type="entry name" value="ABC_transporter-like_ATP-bd"/>
</dbReference>
<dbReference type="PROSITE" id="PS50893">
    <property type="entry name" value="ABC_TRANSPORTER_2"/>
    <property type="match status" value="1"/>
</dbReference>
<reference evidence="12 13" key="1">
    <citation type="submission" date="2018-06" db="EMBL/GenBank/DDBJ databases">
        <authorList>
            <consortium name="Pathogen Informatics"/>
            <person name="Doyle S."/>
        </authorList>
    </citation>
    <scope>NUCLEOTIDE SEQUENCE [LARGE SCALE GENOMIC DNA]</scope>
    <source>
        <strain evidence="12 13">NCTC13149</strain>
    </source>
</reference>
<evidence type="ECO:0000256" key="6">
    <source>
        <dbReference type="ARBA" id="ARBA00022840"/>
    </source>
</evidence>
<feature type="domain" description="ABC transmembrane type-1" evidence="11">
    <location>
        <begin position="17"/>
        <end position="298"/>
    </location>
</feature>
<evidence type="ECO:0000313" key="13">
    <source>
        <dbReference type="Proteomes" id="UP000255517"/>
    </source>
</evidence>
<evidence type="ECO:0000259" key="11">
    <source>
        <dbReference type="PROSITE" id="PS50929"/>
    </source>
</evidence>
<proteinExistence type="predicted"/>
<evidence type="ECO:0000256" key="5">
    <source>
        <dbReference type="ARBA" id="ARBA00022741"/>
    </source>
</evidence>
<dbReference type="PANTHER" id="PTHR43394:SF1">
    <property type="entry name" value="ATP-BINDING CASSETTE SUB-FAMILY B MEMBER 10, MITOCHONDRIAL"/>
    <property type="match status" value="1"/>
</dbReference>
<feature type="transmembrane region" description="Helical" evidence="9">
    <location>
        <begin position="236"/>
        <end position="259"/>
    </location>
</feature>
<keyword evidence="8 9" id="KW-0472">Membrane</keyword>
<dbReference type="GO" id="GO:0016887">
    <property type="term" value="F:ATP hydrolysis activity"/>
    <property type="evidence" value="ECO:0007669"/>
    <property type="project" value="InterPro"/>
</dbReference>
<dbReference type="InterPro" id="IPR036640">
    <property type="entry name" value="ABC1_TM_sf"/>
</dbReference>
<feature type="transmembrane region" description="Helical" evidence="9">
    <location>
        <begin position="279"/>
        <end position="299"/>
    </location>
</feature>
<feature type="domain" description="ABC transporter" evidence="10">
    <location>
        <begin position="332"/>
        <end position="567"/>
    </location>
</feature>
<dbReference type="SUPFAM" id="SSF52540">
    <property type="entry name" value="P-loop containing nucleoside triphosphate hydrolases"/>
    <property type="match status" value="1"/>
</dbReference>
<evidence type="ECO:0000256" key="2">
    <source>
        <dbReference type="ARBA" id="ARBA00022448"/>
    </source>
</evidence>
<evidence type="ECO:0000256" key="4">
    <source>
        <dbReference type="ARBA" id="ARBA00022692"/>
    </source>
</evidence>
<dbReference type="Pfam" id="PF00005">
    <property type="entry name" value="ABC_tran"/>
    <property type="match status" value="1"/>
</dbReference>
<dbReference type="STRING" id="1122949.GCA_000378725_00172"/>
<dbReference type="PROSITE" id="PS50929">
    <property type="entry name" value="ABC_TM1F"/>
    <property type="match status" value="1"/>
</dbReference>
<dbReference type="EMBL" id="UGSZ01000001">
    <property type="protein sequence ID" value="SUB56331.1"/>
    <property type="molecule type" value="Genomic_DNA"/>
</dbReference>
<dbReference type="OrthoDB" id="9762778at2"/>
<evidence type="ECO:0000256" key="8">
    <source>
        <dbReference type="ARBA" id="ARBA00023136"/>
    </source>
</evidence>
<dbReference type="EC" id="3.6.3.-" evidence="12"/>
<feature type="transmembrane region" description="Helical" evidence="9">
    <location>
        <begin position="53"/>
        <end position="72"/>
    </location>
</feature>
<evidence type="ECO:0000259" key="10">
    <source>
        <dbReference type="PROSITE" id="PS50893"/>
    </source>
</evidence>
<dbReference type="InterPro" id="IPR017871">
    <property type="entry name" value="ABC_transporter-like_CS"/>
</dbReference>
<dbReference type="Gene3D" id="1.20.1560.10">
    <property type="entry name" value="ABC transporter type 1, transmembrane domain"/>
    <property type="match status" value="1"/>
</dbReference>
<dbReference type="GO" id="GO:0015421">
    <property type="term" value="F:ABC-type oligopeptide transporter activity"/>
    <property type="evidence" value="ECO:0007669"/>
    <property type="project" value="TreeGrafter"/>
</dbReference>
<keyword evidence="12" id="KW-0378">Hydrolase</keyword>
<dbReference type="Gene3D" id="3.40.50.300">
    <property type="entry name" value="P-loop containing nucleotide triphosphate hydrolases"/>
    <property type="match status" value="1"/>
</dbReference>
<accession>A0A379C2N4</accession>
<dbReference type="InterPro" id="IPR003593">
    <property type="entry name" value="AAA+_ATPase"/>
</dbReference>
<name>A0A379C2N4_9FIRM</name>
<dbReference type="PROSITE" id="PS00211">
    <property type="entry name" value="ABC_TRANSPORTER_1"/>
    <property type="match status" value="1"/>
</dbReference>
<feature type="transmembrane region" description="Helical" evidence="9">
    <location>
        <begin position="134"/>
        <end position="150"/>
    </location>
</feature>
<keyword evidence="7 9" id="KW-1133">Transmembrane helix</keyword>
<gene>
    <name evidence="12" type="ORF">NCTC13149_00101</name>
</gene>
<keyword evidence="5" id="KW-0547">Nucleotide-binding</keyword>
<dbReference type="GO" id="GO:0005886">
    <property type="term" value="C:plasma membrane"/>
    <property type="evidence" value="ECO:0007669"/>
    <property type="project" value="UniProtKB-SubCell"/>
</dbReference>
<protein>
    <submittedName>
        <fullName evidence="12">Multidrug export ATP-binding/permease protein SAV1866</fullName>
        <ecNumber evidence="12">3.6.3.-</ecNumber>
    </submittedName>
</protein>
<feature type="transmembrane region" description="Helical" evidence="9">
    <location>
        <begin position="156"/>
        <end position="174"/>
    </location>
</feature>
<dbReference type="SMART" id="SM00382">
    <property type="entry name" value="AAA"/>
    <property type="match status" value="1"/>
</dbReference>